<feature type="domain" description="KIB1-4 beta-propeller" evidence="2">
    <location>
        <begin position="40"/>
        <end position="268"/>
    </location>
</feature>
<dbReference type="Proteomes" id="UP001141806">
    <property type="component" value="Unassembled WGS sequence"/>
</dbReference>
<comment type="caution">
    <text evidence="3">The sequence shown here is derived from an EMBL/GenBank/DDBJ whole genome shotgun (WGS) entry which is preliminary data.</text>
</comment>
<sequence>MNRSEWGSCGLGLSFRQNFWSSLFLVSASMIMSACLVFGKFYFDDIPELKATRIHCSKDGWLLFSQLSDVMFLFNPFTDSFIDLPNYIIYRYSLRVALSCAPTSPDSIIFAIGIGTEDGYGGVLIGIFQSGDARWTTLNYQNTDGVKFRCGVGPVFCNGLFYCLSEFHDKLVGVFDPQKHTWSILPVPPPNLPPMQFRAIHMVEVKGELLLVFVSYPNKTLIFKLDLSEMKWVETESLNGATVFVSSHSSLSATDAPRISRNSVYFSKYRCYGKSSYFYSFDDCRFHPANQRHEVPGIEKAIWIEPPKMSHLLFEELY</sequence>
<evidence type="ECO:0000313" key="4">
    <source>
        <dbReference type="Proteomes" id="UP001141806"/>
    </source>
</evidence>
<evidence type="ECO:0000259" key="2">
    <source>
        <dbReference type="Pfam" id="PF03478"/>
    </source>
</evidence>
<name>A0A9Q0KS56_9MAGN</name>
<keyword evidence="1" id="KW-0472">Membrane</keyword>
<dbReference type="Gene3D" id="2.120.10.80">
    <property type="entry name" value="Kelch-type beta propeller"/>
    <property type="match status" value="1"/>
</dbReference>
<protein>
    <recommendedName>
        <fullName evidence="2">KIB1-4 beta-propeller domain-containing protein</fullName>
    </recommendedName>
</protein>
<gene>
    <name evidence="3" type="ORF">NE237_000828</name>
</gene>
<dbReference type="EMBL" id="JAMYWD010000003">
    <property type="protein sequence ID" value="KAJ4975722.1"/>
    <property type="molecule type" value="Genomic_DNA"/>
</dbReference>
<keyword evidence="1" id="KW-1133">Transmembrane helix</keyword>
<feature type="transmembrane region" description="Helical" evidence="1">
    <location>
        <begin position="20"/>
        <end position="43"/>
    </location>
</feature>
<dbReference type="Pfam" id="PF03478">
    <property type="entry name" value="Beta-prop_KIB1-4"/>
    <property type="match status" value="1"/>
</dbReference>
<dbReference type="InterPro" id="IPR015915">
    <property type="entry name" value="Kelch-typ_b-propeller"/>
</dbReference>
<dbReference type="PANTHER" id="PTHR33127">
    <property type="entry name" value="TRANSMEMBRANE PROTEIN"/>
    <property type="match status" value="1"/>
</dbReference>
<dbReference type="PANTHER" id="PTHR33127:SF5">
    <property type="entry name" value="TRANSMEMBRANE PROTEIN"/>
    <property type="match status" value="1"/>
</dbReference>
<dbReference type="InterPro" id="IPR005174">
    <property type="entry name" value="KIB1-4_b-propeller"/>
</dbReference>
<keyword evidence="1" id="KW-0812">Transmembrane</keyword>
<accession>A0A9Q0KS56</accession>
<dbReference type="SUPFAM" id="SSF117281">
    <property type="entry name" value="Kelch motif"/>
    <property type="match status" value="1"/>
</dbReference>
<proteinExistence type="predicted"/>
<evidence type="ECO:0000256" key="1">
    <source>
        <dbReference type="SAM" id="Phobius"/>
    </source>
</evidence>
<evidence type="ECO:0000313" key="3">
    <source>
        <dbReference type="EMBL" id="KAJ4975722.1"/>
    </source>
</evidence>
<dbReference type="PROSITE" id="PS51257">
    <property type="entry name" value="PROKAR_LIPOPROTEIN"/>
    <property type="match status" value="1"/>
</dbReference>
<dbReference type="AlphaFoldDB" id="A0A9Q0KS56"/>
<keyword evidence="4" id="KW-1185">Reference proteome</keyword>
<dbReference type="OrthoDB" id="1863935at2759"/>
<organism evidence="3 4">
    <name type="scientific">Protea cynaroides</name>
    <dbReference type="NCBI Taxonomy" id="273540"/>
    <lineage>
        <taxon>Eukaryota</taxon>
        <taxon>Viridiplantae</taxon>
        <taxon>Streptophyta</taxon>
        <taxon>Embryophyta</taxon>
        <taxon>Tracheophyta</taxon>
        <taxon>Spermatophyta</taxon>
        <taxon>Magnoliopsida</taxon>
        <taxon>Proteales</taxon>
        <taxon>Proteaceae</taxon>
        <taxon>Protea</taxon>
    </lineage>
</organism>
<reference evidence="3" key="1">
    <citation type="journal article" date="2023" name="Plant J.">
        <title>The genome of the king protea, Protea cynaroides.</title>
        <authorList>
            <person name="Chang J."/>
            <person name="Duong T.A."/>
            <person name="Schoeman C."/>
            <person name="Ma X."/>
            <person name="Roodt D."/>
            <person name="Barker N."/>
            <person name="Li Z."/>
            <person name="Van de Peer Y."/>
            <person name="Mizrachi E."/>
        </authorList>
    </citation>
    <scope>NUCLEOTIDE SEQUENCE</scope>
    <source>
        <tissue evidence="3">Young leaves</tissue>
    </source>
</reference>